<organism evidence="1 2">
    <name type="scientific">Zoogloea ramigera</name>
    <dbReference type="NCBI Taxonomy" id="350"/>
    <lineage>
        <taxon>Bacteria</taxon>
        <taxon>Pseudomonadati</taxon>
        <taxon>Pseudomonadota</taxon>
        <taxon>Betaproteobacteria</taxon>
        <taxon>Rhodocyclales</taxon>
        <taxon>Zoogloeaceae</taxon>
        <taxon>Zoogloea</taxon>
    </lineage>
</organism>
<dbReference type="InterPro" id="IPR043461">
    <property type="entry name" value="LpxH-like"/>
</dbReference>
<keyword evidence="2" id="KW-1185">Reference proteome</keyword>
<dbReference type="RefSeq" id="WP_141352074.1">
    <property type="nucleotide sequence ID" value="NZ_BJNV01000035.1"/>
</dbReference>
<dbReference type="Proteomes" id="UP000318422">
    <property type="component" value="Unassembled WGS sequence"/>
</dbReference>
<accession>A0A4Y4CVE8</accession>
<dbReference type="OrthoDB" id="8241491at2"/>
<protein>
    <submittedName>
        <fullName evidence="1">Uncharacterized protein</fullName>
    </submittedName>
</protein>
<evidence type="ECO:0000313" key="2">
    <source>
        <dbReference type="Proteomes" id="UP000318422"/>
    </source>
</evidence>
<dbReference type="InterPro" id="IPR029052">
    <property type="entry name" value="Metallo-depent_PP-like"/>
</dbReference>
<dbReference type="GO" id="GO:0016020">
    <property type="term" value="C:membrane"/>
    <property type="evidence" value="ECO:0007669"/>
    <property type="project" value="GOC"/>
</dbReference>
<sequence length="452" mass="48931">MSAKPVVIVISDLHLGGGGADKGDDHVFDQQQLAGFIDTLRASDDGQAGRIELYINGDFLEFAQVGQHLYTLRSADAWCSEGESRAKLKLILDGHPEVFAALKAFSAAGNRVTLAAGNHDVDLFWEGVQADLRAAAGPIDFVLGADWTSRFDGRLRIAHGHQHDLANQFRHWAHPFVSGPGGEQRLEMCPGTLFMVKFVNWLEGNYPFADNIKPVSALWRILARENTLGLASIGWMFARFAARHPGVTLGEKADARALPRKLVEIMQADDAIGATLRGWYRSYLDGSADDEKIHATLAGDPERLEALMIAVMAGEPPGAWEAALAKAPVGGTLGAGQGTLQLAESQKMDDKLLFREVAKAELTRAGSIAEVVVLGHTHCPDDWSVSEAPGKRYFNPGSWTRYAEIGKQTKLRLADLKNEAAFPYSLNYVRISAGPAGLNAQMLTHARCAGGL</sequence>
<proteinExistence type="predicted"/>
<dbReference type="SUPFAM" id="SSF56300">
    <property type="entry name" value="Metallo-dependent phosphatases"/>
    <property type="match status" value="1"/>
</dbReference>
<name>A0A4Y4CVE8_ZOORA</name>
<dbReference type="PANTHER" id="PTHR34990">
    <property type="entry name" value="UDP-2,3-DIACYLGLUCOSAMINE HYDROLASE-RELATED"/>
    <property type="match status" value="1"/>
</dbReference>
<dbReference type="EMBL" id="BJNV01000035">
    <property type="protein sequence ID" value="GEC96092.1"/>
    <property type="molecule type" value="Genomic_DNA"/>
</dbReference>
<evidence type="ECO:0000313" key="1">
    <source>
        <dbReference type="EMBL" id="GEC96092.1"/>
    </source>
</evidence>
<dbReference type="GO" id="GO:0008758">
    <property type="term" value="F:UDP-2,3-diacylglucosamine hydrolase activity"/>
    <property type="evidence" value="ECO:0007669"/>
    <property type="project" value="TreeGrafter"/>
</dbReference>
<dbReference type="AlphaFoldDB" id="A0A4Y4CVE8"/>
<gene>
    <name evidence="1" type="ORF">ZRA01_21650</name>
</gene>
<dbReference type="GO" id="GO:0009245">
    <property type="term" value="P:lipid A biosynthetic process"/>
    <property type="evidence" value="ECO:0007669"/>
    <property type="project" value="TreeGrafter"/>
</dbReference>
<reference evidence="1 2" key="1">
    <citation type="submission" date="2019-06" db="EMBL/GenBank/DDBJ databases">
        <title>Whole genome shotgun sequence of Zoogloea ramigera NBRC 15342.</title>
        <authorList>
            <person name="Hosoyama A."/>
            <person name="Uohara A."/>
            <person name="Ohji S."/>
            <person name="Ichikawa N."/>
        </authorList>
    </citation>
    <scope>NUCLEOTIDE SEQUENCE [LARGE SCALE GENOMIC DNA]</scope>
    <source>
        <strain evidence="1 2">NBRC 15342</strain>
    </source>
</reference>
<comment type="caution">
    <text evidence="1">The sequence shown here is derived from an EMBL/GenBank/DDBJ whole genome shotgun (WGS) entry which is preliminary data.</text>
</comment>
<dbReference type="PANTHER" id="PTHR34990:SF2">
    <property type="entry name" value="BLL8164 PROTEIN"/>
    <property type="match status" value="1"/>
</dbReference>